<proteinExistence type="predicted"/>
<evidence type="ECO:0000259" key="3">
    <source>
        <dbReference type="SMART" id="SM00875"/>
    </source>
</evidence>
<feature type="domain" description="BACK" evidence="3">
    <location>
        <begin position="49"/>
        <end position="136"/>
    </location>
</feature>
<dbReference type="InterPro" id="IPR006652">
    <property type="entry name" value="Kelch_1"/>
</dbReference>
<evidence type="ECO:0000256" key="1">
    <source>
        <dbReference type="ARBA" id="ARBA00022441"/>
    </source>
</evidence>
<evidence type="ECO:0000313" key="4">
    <source>
        <dbReference type="WBParaSite" id="HPLM_0002130901-mRNA-1"/>
    </source>
</evidence>
<organism evidence="4">
    <name type="scientific">Haemonchus placei</name>
    <name type="common">Barber's pole worm</name>
    <dbReference type="NCBI Taxonomy" id="6290"/>
    <lineage>
        <taxon>Eukaryota</taxon>
        <taxon>Metazoa</taxon>
        <taxon>Ecdysozoa</taxon>
        <taxon>Nematoda</taxon>
        <taxon>Chromadorea</taxon>
        <taxon>Rhabditida</taxon>
        <taxon>Rhabditina</taxon>
        <taxon>Rhabditomorpha</taxon>
        <taxon>Strongyloidea</taxon>
        <taxon>Trichostrongylidae</taxon>
        <taxon>Haemonchus</taxon>
    </lineage>
</organism>
<dbReference type="AlphaFoldDB" id="A0A0N4XAB4"/>
<dbReference type="PANTHER" id="PTHR24412:SF441">
    <property type="entry name" value="KELCH-LIKE PROTEIN 28"/>
    <property type="match status" value="1"/>
</dbReference>
<dbReference type="InterPro" id="IPR011333">
    <property type="entry name" value="SKP1/BTB/POZ_sf"/>
</dbReference>
<dbReference type="InterPro" id="IPR037293">
    <property type="entry name" value="Gal_Oxidase_central_sf"/>
</dbReference>
<dbReference type="InterPro" id="IPR000210">
    <property type="entry name" value="BTB/POZ_dom"/>
</dbReference>
<accession>A0A0N4XAB4</accession>
<dbReference type="SUPFAM" id="SSF117281">
    <property type="entry name" value="Kelch motif"/>
    <property type="match status" value="1"/>
</dbReference>
<evidence type="ECO:0000256" key="2">
    <source>
        <dbReference type="ARBA" id="ARBA00022737"/>
    </source>
</evidence>
<dbReference type="SMART" id="SM00612">
    <property type="entry name" value="Kelch"/>
    <property type="match status" value="1"/>
</dbReference>
<name>A0A0N4XAB4_HAEPC</name>
<dbReference type="WBParaSite" id="HPLM_0002130901-mRNA-1">
    <property type="protein sequence ID" value="HPLM_0002130901-mRNA-1"/>
    <property type="gene ID" value="HPLM_0002130901"/>
</dbReference>
<dbReference type="SMART" id="SM00875">
    <property type="entry name" value="BACK"/>
    <property type="match status" value="1"/>
</dbReference>
<dbReference type="PANTHER" id="PTHR24412">
    <property type="entry name" value="KELCH PROTEIN"/>
    <property type="match status" value="1"/>
</dbReference>
<dbReference type="Gene3D" id="1.25.40.420">
    <property type="match status" value="2"/>
</dbReference>
<dbReference type="OMA" id="CAICEAF"/>
<keyword evidence="2" id="KW-0677">Repeat</keyword>
<reference evidence="4" key="1">
    <citation type="submission" date="2017-02" db="UniProtKB">
        <authorList>
            <consortium name="WormBaseParasite"/>
        </authorList>
    </citation>
    <scope>IDENTIFICATION</scope>
</reference>
<dbReference type="SUPFAM" id="SSF54695">
    <property type="entry name" value="POZ domain"/>
    <property type="match status" value="1"/>
</dbReference>
<dbReference type="InterPro" id="IPR011705">
    <property type="entry name" value="BACK"/>
</dbReference>
<protein>
    <submittedName>
        <fullName evidence="4">BACK domain-containing protein</fullName>
    </submittedName>
</protein>
<dbReference type="InterPro" id="IPR015915">
    <property type="entry name" value="Kelch-typ_b-propeller"/>
</dbReference>
<dbReference type="Pfam" id="PF07707">
    <property type="entry name" value="BACK"/>
    <property type="match status" value="1"/>
</dbReference>
<dbReference type="Gene3D" id="3.30.710.10">
    <property type="entry name" value="Potassium Channel Kv1.1, Chain A"/>
    <property type="match status" value="1"/>
</dbReference>
<sequence>LVNFCYSGEIQISDVNVPSTLHAACLLQLNDVKEACCEFLKKQLRPSNCLGVREFADTHSCRELVRCADNYILENFQVIIGTEEFHQLPKNQLVQFLSNDELIAPLVEQTSIQLLQLLEYVRLPLCRPEFLVNTVSKNALVMADATCRNFVDQAKDDLILQFSILECSNMRGKCTRARGVVAEGIYVVGGINERSVERLDREGNNRVWQYVAPLNHKRCYGGVAVVDRSIYAVCGYCPGIGILNSIERYCVFNCKTD</sequence>
<dbReference type="Pfam" id="PF00651">
    <property type="entry name" value="BTB"/>
    <property type="match status" value="1"/>
</dbReference>
<dbReference type="Gene3D" id="2.130.10.80">
    <property type="entry name" value="Galactose oxidase/kelch, beta-propeller"/>
    <property type="match status" value="1"/>
</dbReference>
<keyword evidence="1" id="KW-0880">Kelch repeat</keyword>